<proteinExistence type="predicted"/>
<dbReference type="AlphaFoldDB" id="A0AAW4WD96"/>
<organism evidence="1 2">
    <name type="scientific">Blautia fusiformis</name>
    <dbReference type="NCBI Taxonomy" id="2881264"/>
    <lineage>
        <taxon>Bacteria</taxon>
        <taxon>Bacillati</taxon>
        <taxon>Bacillota</taxon>
        <taxon>Clostridia</taxon>
        <taxon>Lachnospirales</taxon>
        <taxon>Lachnospiraceae</taxon>
        <taxon>Blautia</taxon>
    </lineage>
</organism>
<evidence type="ECO:0008006" key="3">
    <source>
        <dbReference type="Google" id="ProtNLM"/>
    </source>
</evidence>
<reference evidence="1 2" key="1">
    <citation type="submission" date="2021-10" db="EMBL/GenBank/DDBJ databases">
        <title>Anaerobic single-cell dispensing facilitates the cultivation of human gut bacteria.</title>
        <authorList>
            <person name="Afrizal A."/>
        </authorList>
    </citation>
    <scope>NUCLEOTIDE SEQUENCE [LARGE SCALE GENOMIC DNA]</scope>
    <source>
        <strain evidence="1 2">CLA-AA-H217</strain>
    </source>
</reference>
<dbReference type="Gene3D" id="1.10.1070.20">
    <property type="match status" value="1"/>
</dbReference>
<sequence>MVQLFEQDIKTNDRQSSKGNQLKWCRNNVWYKADYMGYEGLVEYVVSRLLEKSSLKQEEYVLYKTEEISYKRRKYLGCKSENFLPEGWQLITLERLFYGFYNESLYKKLFTIPEHSERLEFIVDQTERITGISDFGKYMSKILAIDTFFMNEDRHMHNIGVLMDAEEKYHLCPIFDNGAGLLSDIQMDYPMEENINNLMEEARSKTLCEDFDEQIEIAEELYGQQIRLKFNEKDVKEILDMESYYPQEYKERVFEIIMNRRRKYRYLF</sequence>
<accession>A0AAW4WD96</accession>
<keyword evidence="2" id="KW-1185">Reference proteome</keyword>
<dbReference type="Proteomes" id="UP001198612">
    <property type="component" value="Unassembled WGS sequence"/>
</dbReference>
<protein>
    <recommendedName>
        <fullName evidence="3">HipA-like C-terminal domain-containing protein</fullName>
    </recommendedName>
</protein>
<evidence type="ECO:0000313" key="1">
    <source>
        <dbReference type="EMBL" id="MCC2229089.1"/>
    </source>
</evidence>
<dbReference type="RefSeq" id="WP_118753293.1">
    <property type="nucleotide sequence ID" value="NZ_JAJEQQ010000034.1"/>
</dbReference>
<evidence type="ECO:0000313" key="2">
    <source>
        <dbReference type="Proteomes" id="UP001198612"/>
    </source>
</evidence>
<name>A0AAW4WD96_9FIRM</name>
<comment type="caution">
    <text evidence="1">The sequence shown here is derived from an EMBL/GenBank/DDBJ whole genome shotgun (WGS) entry which is preliminary data.</text>
</comment>
<gene>
    <name evidence="1" type="ORF">LKD40_15005</name>
</gene>
<dbReference type="EMBL" id="JAJEQQ010000034">
    <property type="protein sequence ID" value="MCC2229089.1"/>
    <property type="molecule type" value="Genomic_DNA"/>
</dbReference>